<reference evidence="1 2" key="1">
    <citation type="journal article" date="2019" name="Commun. Biol.">
        <title>The bagworm genome reveals a unique fibroin gene that provides high tensile strength.</title>
        <authorList>
            <person name="Kono N."/>
            <person name="Nakamura H."/>
            <person name="Ohtoshi R."/>
            <person name="Tomita M."/>
            <person name="Numata K."/>
            <person name="Arakawa K."/>
        </authorList>
    </citation>
    <scope>NUCLEOTIDE SEQUENCE [LARGE SCALE GENOMIC DNA]</scope>
</reference>
<evidence type="ECO:0008006" key="3">
    <source>
        <dbReference type="Google" id="ProtNLM"/>
    </source>
</evidence>
<comment type="caution">
    <text evidence="1">The sequence shown here is derived from an EMBL/GenBank/DDBJ whole genome shotgun (WGS) entry which is preliminary data.</text>
</comment>
<gene>
    <name evidence="1" type="ORF">EVAR_51129_1</name>
</gene>
<organism evidence="1 2">
    <name type="scientific">Eumeta variegata</name>
    <name type="common">Bagworm moth</name>
    <name type="synonym">Eumeta japonica</name>
    <dbReference type="NCBI Taxonomy" id="151549"/>
    <lineage>
        <taxon>Eukaryota</taxon>
        <taxon>Metazoa</taxon>
        <taxon>Ecdysozoa</taxon>
        <taxon>Arthropoda</taxon>
        <taxon>Hexapoda</taxon>
        <taxon>Insecta</taxon>
        <taxon>Pterygota</taxon>
        <taxon>Neoptera</taxon>
        <taxon>Endopterygota</taxon>
        <taxon>Lepidoptera</taxon>
        <taxon>Glossata</taxon>
        <taxon>Ditrysia</taxon>
        <taxon>Tineoidea</taxon>
        <taxon>Psychidae</taxon>
        <taxon>Oiketicinae</taxon>
        <taxon>Eumeta</taxon>
    </lineage>
</organism>
<protein>
    <recommendedName>
        <fullName evidence="3">Histone-lysine N-methyltransferase SETMAR</fullName>
    </recommendedName>
</protein>
<accession>A0A4C1YB09</accession>
<evidence type="ECO:0000313" key="2">
    <source>
        <dbReference type="Proteomes" id="UP000299102"/>
    </source>
</evidence>
<dbReference type="AlphaFoldDB" id="A0A4C1YB09"/>
<sequence length="102" mass="11560">MKKAICSRAAGARVCRAAVKKRSSRRPERPLMEPVLRLCMRDVADVPLFSGDVNVKDEPRSSRSVTEKVEPYVKPFWEKIEQDRHISSYNVAEELGIFGGRA</sequence>
<keyword evidence="2" id="KW-1185">Reference proteome</keyword>
<evidence type="ECO:0000313" key="1">
    <source>
        <dbReference type="EMBL" id="GBP72220.1"/>
    </source>
</evidence>
<dbReference type="EMBL" id="BGZK01001137">
    <property type="protein sequence ID" value="GBP72220.1"/>
    <property type="molecule type" value="Genomic_DNA"/>
</dbReference>
<dbReference type="OrthoDB" id="429597at2759"/>
<name>A0A4C1YB09_EUMVA</name>
<proteinExistence type="predicted"/>
<dbReference type="Proteomes" id="UP000299102">
    <property type="component" value="Unassembled WGS sequence"/>
</dbReference>